<evidence type="ECO:0000313" key="2">
    <source>
        <dbReference type="EMBL" id="GKV15495.1"/>
    </source>
</evidence>
<evidence type="ECO:0000313" key="3">
    <source>
        <dbReference type="Proteomes" id="UP001054252"/>
    </source>
</evidence>
<dbReference type="GO" id="GO:0004523">
    <property type="term" value="F:RNA-DNA hybrid ribonuclease activity"/>
    <property type="evidence" value="ECO:0007669"/>
    <property type="project" value="InterPro"/>
</dbReference>
<dbReference type="Gene3D" id="3.30.420.10">
    <property type="entry name" value="Ribonuclease H-like superfamily/Ribonuclease H"/>
    <property type="match status" value="1"/>
</dbReference>
<proteinExistence type="predicted"/>
<reference evidence="2 3" key="1">
    <citation type="journal article" date="2021" name="Commun. Biol.">
        <title>The genome of Shorea leprosula (Dipterocarpaceae) highlights the ecological relevance of drought in aseasonal tropical rainforests.</title>
        <authorList>
            <person name="Ng K.K.S."/>
            <person name="Kobayashi M.J."/>
            <person name="Fawcett J.A."/>
            <person name="Hatakeyama M."/>
            <person name="Paape T."/>
            <person name="Ng C.H."/>
            <person name="Ang C.C."/>
            <person name="Tnah L.H."/>
            <person name="Lee C.T."/>
            <person name="Nishiyama T."/>
            <person name="Sese J."/>
            <person name="O'Brien M.J."/>
            <person name="Copetti D."/>
            <person name="Mohd Noor M.I."/>
            <person name="Ong R.C."/>
            <person name="Putra M."/>
            <person name="Sireger I.Z."/>
            <person name="Indrioko S."/>
            <person name="Kosugi Y."/>
            <person name="Izuno A."/>
            <person name="Isagi Y."/>
            <person name="Lee S.L."/>
            <person name="Shimizu K.K."/>
        </authorList>
    </citation>
    <scope>NUCLEOTIDE SEQUENCE [LARGE SCALE GENOMIC DNA]</scope>
    <source>
        <strain evidence="2">214</strain>
    </source>
</reference>
<dbReference type="PANTHER" id="PTHR48475:SF2">
    <property type="entry name" value="RIBONUCLEASE H"/>
    <property type="match status" value="1"/>
</dbReference>
<dbReference type="InterPro" id="IPR036397">
    <property type="entry name" value="RNaseH_sf"/>
</dbReference>
<dbReference type="PROSITE" id="PS50879">
    <property type="entry name" value="RNASE_H_1"/>
    <property type="match status" value="1"/>
</dbReference>
<dbReference type="PANTHER" id="PTHR48475">
    <property type="entry name" value="RIBONUCLEASE H"/>
    <property type="match status" value="1"/>
</dbReference>
<dbReference type="AlphaFoldDB" id="A0AAV5JXR0"/>
<dbReference type="InterPro" id="IPR012337">
    <property type="entry name" value="RNaseH-like_sf"/>
</dbReference>
<keyword evidence="3" id="KW-1185">Reference proteome</keyword>
<feature type="domain" description="RNase H type-1" evidence="1">
    <location>
        <begin position="1"/>
        <end position="85"/>
    </location>
</feature>
<protein>
    <recommendedName>
        <fullName evidence="1">RNase H type-1 domain-containing protein</fullName>
    </recommendedName>
</protein>
<dbReference type="Pfam" id="PF13456">
    <property type="entry name" value="RVT_3"/>
    <property type="match status" value="1"/>
</dbReference>
<gene>
    <name evidence="2" type="ORF">SLEP1_g26282</name>
</gene>
<comment type="caution">
    <text evidence="2">The sequence shown here is derived from an EMBL/GenBank/DDBJ whole genome shotgun (WGS) entry which is preliminary data.</text>
</comment>
<organism evidence="2 3">
    <name type="scientific">Rubroshorea leprosula</name>
    <dbReference type="NCBI Taxonomy" id="152421"/>
    <lineage>
        <taxon>Eukaryota</taxon>
        <taxon>Viridiplantae</taxon>
        <taxon>Streptophyta</taxon>
        <taxon>Embryophyta</taxon>
        <taxon>Tracheophyta</taxon>
        <taxon>Spermatophyta</taxon>
        <taxon>Magnoliopsida</taxon>
        <taxon>eudicotyledons</taxon>
        <taxon>Gunneridae</taxon>
        <taxon>Pentapetalae</taxon>
        <taxon>rosids</taxon>
        <taxon>malvids</taxon>
        <taxon>Malvales</taxon>
        <taxon>Dipterocarpaceae</taxon>
        <taxon>Rubroshorea</taxon>
    </lineage>
</organism>
<dbReference type="Gene3D" id="1.10.340.70">
    <property type="match status" value="1"/>
</dbReference>
<dbReference type="SUPFAM" id="SSF53098">
    <property type="entry name" value="Ribonuclease H-like"/>
    <property type="match status" value="1"/>
</dbReference>
<sequence>MAEYEALLLGLQLALELKVRAIQVYSDSQLVVNQVNSICEVVDLVMVKYLALVAKLKCKFQKFCLNKIPRTENEQADSLSKFASDSSLSSISVFVEILDEPSFMKPRMMEISTGQDTPSWTDSITSFLLDMIVLEDKQEEMRLRMKASLYTLVDGVLYKRSFSLLLWCLNPYEAEYALREVHEGVYRSHIGARTLAHKVLRQGYYWPSMYKDAT</sequence>
<name>A0AAV5JXR0_9ROSI</name>
<evidence type="ECO:0000259" key="1">
    <source>
        <dbReference type="PROSITE" id="PS50879"/>
    </source>
</evidence>
<accession>A0AAV5JXR0</accession>
<dbReference type="EMBL" id="BPVZ01000043">
    <property type="protein sequence ID" value="GKV15495.1"/>
    <property type="molecule type" value="Genomic_DNA"/>
</dbReference>
<dbReference type="Proteomes" id="UP001054252">
    <property type="component" value="Unassembled WGS sequence"/>
</dbReference>
<dbReference type="GO" id="GO:0003676">
    <property type="term" value="F:nucleic acid binding"/>
    <property type="evidence" value="ECO:0007669"/>
    <property type="project" value="InterPro"/>
</dbReference>
<dbReference type="InterPro" id="IPR002156">
    <property type="entry name" value="RNaseH_domain"/>
</dbReference>